<comment type="caution">
    <text evidence="1">The sequence shown here is derived from an EMBL/GenBank/DDBJ whole genome shotgun (WGS) entry which is preliminary data.</text>
</comment>
<dbReference type="EMBL" id="AAIYJT010000034">
    <property type="protein sequence ID" value="ECJ4451617.1"/>
    <property type="molecule type" value="Genomic_DNA"/>
</dbReference>
<sequence length="381" mass="44308">MFRFTQLLQSLIKTGNMVAEDRISQLEETSVKELTTVRLRPETKAYLQSQSETLGVSLSQVINMILDGVVSMEMKPAADNKIKGIYDRIMSLFELHNINTVDMAKMLSGYGIKLSHLRNPDKFIDILSMDMIKEIADWFSINYKWIIGESNELYSPRDNTWYKDSYGFSLLLLEKSFRHSDLKVSVVKANNVSFENAEKLEEQYSRLYVGFILSYTSTVNGVSFTKYEVCEFQRWNYDKCRGYLRFIFYFLDSVRTKINCQGVSFNEEIIDGLMAGRLFPSTIKGMLSETWFIADRIGHIESNYDVEINPVEYLNRFNRLIRLLCFGSSVTILDIEYTTKDFSYGWILKYSCNGEYHTEFYHSLATGLDDIYDKFIVENPS</sequence>
<accession>A0A3Y7MQM0</accession>
<evidence type="ECO:0000313" key="1">
    <source>
        <dbReference type="EMBL" id="ECJ4451617.1"/>
    </source>
</evidence>
<organism evidence="1">
    <name type="scientific">Salmonella enterica I</name>
    <dbReference type="NCBI Taxonomy" id="59201"/>
    <lineage>
        <taxon>Bacteria</taxon>
        <taxon>Pseudomonadati</taxon>
        <taxon>Pseudomonadota</taxon>
        <taxon>Gammaproteobacteria</taxon>
        <taxon>Enterobacterales</taxon>
        <taxon>Enterobacteriaceae</taxon>
        <taxon>Salmonella</taxon>
    </lineage>
</organism>
<protein>
    <recommendedName>
        <fullName evidence="2">Conjugal transfer protein TraE</fullName>
    </recommendedName>
</protein>
<name>A0A3Y7MQM0_SALET</name>
<proteinExistence type="predicted"/>
<evidence type="ECO:0008006" key="2">
    <source>
        <dbReference type="Google" id="ProtNLM"/>
    </source>
</evidence>
<dbReference type="AlphaFoldDB" id="A0A3Y7MQM0"/>
<gene>
    <name evidence="1" type="ORF">AHU48_20890</name>
</gene>
<reference evidence="1" key="1">
    <citation type="submission" date="2018-08" db="EMBL/GenBank/DDBJ databases">
        <authorList>
            <consortium name="GenomeTrakr network: Whole genome sequencing for foodborne pathogen traceback"/>
        </authorList>
    </citation>
    <scope>NUCLEOTIDE SEQUENCE</scope>
    <source>
        <strain evidence="1">FDA00000611</strain>
    </source>
</reference>